<dbReference type="AlphaFoldDB" id="A0A3N1KRW3"/>
<protein>
    <submittedName>
        <fullName evidence="3">AsmA-like protein</fullName>
    </submittedName>
</protein>
<feature type="compositionally biased region" description="Basic and acidic residues" evidence="1">
    <location>
        <begin position="1054"/>
        <end position="1063"/>
    </location>
</feature>
<reference evidence="3 4" key="1">
    <citation type="submission" date="2018-11" db="EMBL/GenBank/DDBJ databases">
        <title>Genomic Encyclopedia of Type Strains, Phase IV (KMG-IV): sequencing the most valuable type-strain genomes for metagenomic binning, comparative biology and taxonomic classification.</title>
        <authorList>
            <person name="Goeker M."/>
        </authorList>
    </citation>
    <scope>NUCLEOTIDE SEQUENCE [LARGE SCALE GENOMIC DNA]</scope>
    <source>
        <strain evidence="3 4">DSM 5900</strain>
    </source>
</reference>
<dbReference type="EMBL" id="RJKX01000020">
    <property type="protein sequence ID" value="ROP80846.1"/>
    <property type="molecule type" value="Genomic_DNA"/>
</dbReference>
<evidence type="ECO:0000313" key="4">
    <source>
        <dbReference type="Proteomes" id="UP000278222"/>
    </source>
</evidence>
<feature type="region of interest" description="Disordered" evidence="1">
    <location>
        <begin position="1041"/>
        <end position="1063"/>
    </location>
</feature>
<feature type="domain" description="YhdP central" evidence="2">
    <location>
        <begin position="311"/>
        <end position="772"/>
    </location>
</feature>
<dbReference type="GO" id="GO:0005886">
    <property type="term" value="C:plasma membrane"/>
    <property type="evidence" value="ECO:0007669"/>
    <property type="project" value="TreeGrafter"/>
</dbReference>
<sequence length="1063" mass="112796">MVRRSARLVFELCGALLAGAAIAVALVAWRLSAGPIEVEFLTPYLEEALSDPAGQQVEIARTVIVWQGWSGNPELRAEGVVARGTEGQVVASVPAVALSISLESLLQGVVAPTRVELVEPRLHLLRDADGSVRLDIAGDDDRPGDPSVVDGLLRELMAPPHRQGPLGQLRRLSVRDAVIVVDDRKLGRTWRLPDGDFVFRRGDRGLDGTLSIEIDLGARRQRLDGTFVHRLDGGRTEMKLAFDVPDPRELAALAPELAQLAALGLPVKGEATLEVAFPDRADVGSPMVRAATFALRADGGWISHPALPGGAVAVSAGTAGLRWDVAGGRILVDDLFLDLGGPSIAVSGQVEGIGADIFARLREGRQPAIRVAMETAIVDLPTPTLWQLWPQSLVPGGRRWVVANIADGRVRDAQIRVAATLPAGGGEARVDKLDGVFSYEGLTVTYMPGLPSVRQVHGVARFDDQQLVLDVAGGTLLRQTRVDRTTVRVVDFQKREQQILIEAGTAGPAREALEVIDRPRLGFLARFGLRPADVSGDSTVRMSFAFPAIESLRMDDVRLKITAQVKKGALPAGVRDWRLTDAELAFEVDKDKLEASGTGMLLGVPVTITGREIFAANAPIGSEYTLKGRMDEAARQRFGYDYPPWLRGPADVDLLYRSRLQRRSELLLKADLKPATLTIAEAGWSKPPGVAAQAELAFDFVAGDLQHIRKLHLEAPGLSFDGAIDYTGPDWVLDVQQGILGRTRLAGRVRPRGQGYAADMRGPVLDAVPLLEADGASAAGGARKPLHVTGRFDRVLLGEGRDLTGVAGAIDIDAAGRKRGQLNGRLARGGAIAAAITPLGDGRDRLVAETDDFGTILSAFAGRNTFRGGTLRVEGVIAGTGLAQTVTGTVRGADYRLVKAPAAAKLFSVLSLSSMASLLQGDGLPFADLRFDYVLKGGVLTLRQGRAYGGAIGGTFEGVVDTNASTLDIEGTLVPAYTLNNLLGNIPILGTLLAGGKDEGVFAANFRMAGPFDDPGISVNPLSALAPGILRKLFPFLEAGDPRSSSGGGVAPDFRQDGVKPPP</sequence>
<keyword evidence="4" id="KW-1185">Reference proteome</keyword>
<accession>A0A3N1KRW3</accession>
<dbReference type="GO" id="GO:0090313">
    <property type="term" value="P:regulation of protein targeting to membrane"/>
    <property type="evidence" value="ECO:0007669"/>
    <property type="project" value="TreeGrafter"/>
</dbReference>
<organism evidence="3 4">
    <name type="scientific">Stella humosa</name>
    <dbReference type="NCBI Taxonomy" id="94"/>
    <lineage>
        <taxon>Bacteria</taxon>
        <taxon>Pseudomonadati</taxon>
        <taxon>Pseudomonadota</taxon>
        <taxon>Alphaproteobacteria</taxon>
        <taxon>Rhodospirillales</taxon>
        <taxon>Stellaceae</taxon>
        <taxon>Stella</taxon>
    </lineage>
</organism>
<dbReference type="Proteomes" id="UP000278222">
    <property type="component" value="Unassembled WGS sequence"/>
</dbReference>
<evidence type="ECO:0000259" key="2">
    <source>
        <dbReference type="Pfam" id="PF13116"/>
    </source>
</evidence>
<evidence type="ECO:0000313" key="3">
    <source>
        <dbReference type="EMBL" id="ROP80846.1"/>
    </source>
</evidence>
<dbReference type="RefSeq" id="WP_170221608.1">
    <property type="nucleotide sequence ID" value="NZ_AP019700.1"/>
</dbReference>
<proteinExistence type="predicted"/>
<gene>
    <name evidence="3" type="ORF">EDC65_5496</name>
</gene>
<dbReference type="PANTHER" id="PTHR30441:SF4">
    <property type="entry name" value="PROTEIN ASMA"/>
    <property type="match status" value="1"/>
</dbReference>
<dbReference type="InterPro" id="IPR052894">
    <property type="entry name" value="AsmA-related"/>
</dbReference>
<name>A0A3N1KRW3_9PROT</name>
<dbReference type="Pfam" id="PF13116">
    <property type="entry name" value="YhdP"/>
    <property type="match status" value="1"/>
</dbReference>
<evidence type="ECO:0000256" key="1">
    <source>
        <dbReference type="SAM" id="MobiDB-lite"/>
    </source>
</evidence>
<comment type="caution">
    <text evidence="3">The sequence shown here is derived from an EMBL/GenBank/DDBJ whole genome shotgun (WGS) entry which is preliminary data.</text>
</comment>
<dbReference type="PANTHER" id="PTHR30441">
    <property type="entry name" value="DUF748 DOMAIN-CONTAINING PROTEIN"/>
    <property type="match status" value="1"/>
</dbReference>
<dbReference type="InterPro" id="IPR025263">
    <property type="entry name" value="YhdP_central"/>
</dbReference>